<dbReference type="Proteomes" id="UP000190235">
    <property type="component" value="Chromosome I"/>
</dbReference>
<dbReference type="RefSeq" id="WP_079734583.1">
    <property type="nucleotide sequence ID" value="NZ_LT670848.1"/>
</dbReference>
<keyword evidence="2" id="KW-1185">Reference proteome</keyword>
<sequence length="425" mass="48614">MKKLLWLILILLIGFIGLIYFSVSGTDREFQTATIKEFKDLEHIDFREYDSVLVAASSLYKTNPLKNIMQGENYREAWATPVKVPVLFLDTLYGGMEIVKEGGGSQTHSLRLKDKDAYLYSLRSVNKDPSSHVPEFARSLGLENIVIDAISASHPYGAILTAALSEKANVLHTHPKVVFLPKQDFLGDKYNEKYGNRLFLLEYETEGEKNWTGYKNVDAILDTKHLQELKEEHPEKVSIDKNALVRARLFDLLIGDWDRHAKQWGWAIQGDDGTFKAIPVAGDRDNAFFNLEGVIPGIISNENIEPEVRPFEKEIDYMPGLVYPNDVYFLTNTPEEIFTSEAKKLQELMNDEAITDAFKVWPKEIYELDGKEISEKIKSRRENLVAYAKEFHRIISEKELLNEPLKGSEDLEISPGLRKCFECKE</sequence>
<organism evidence="1 2">
    <name type="scientific">Salegentibacter salegens</name>
    <dbReference type="NCBI Taxonomy" id="143223"/>
    <lineage>
        <taxon>Bacteria</taxon>
        <taxon>Pseudomonadati</taxon>
        <taxon>Bacteroidota</taxon>
        <taxon>Flavobacteriia</taxon>
        <taxon>Flavobacteriales</taxon>
        <taxon>Flavobacteriaceae</taxon>
        <taxon>Salegentibacter</taxon>
    </lineage>
</organism>
<dbReference type="AlphaFoldDB" id="A0A1M7KFS2"/>
<name>A0A1M7KFS2_9FLAO</name>
<dbReference type="EMBL" id="LT670848">
    <property type="protein sequence ID" value="SHM64124.1"/>
    <property type="molecule type" value="Genomic_DNA"/>
</dbReference>
<evidence type="ECO:0000313" key="1">
    <source>
        <dbReference type="EMBL" id="SHM64124.1"/>
    </source>
</evidence>
<dbReference type="STRING" id="143223.SAMN05878281_1393"/>
<accession>A0A1M7KFS2</accession>
<protein>
    <submittedName>
        <fullName evidence="1">Uncharacterized protein</fullName>
    </submittedName>
</protein>
<reference evidence="2" key="1">
    <citation type="submission" date="2016-11" db="EMBL/GenBank/DDBJ databases">
        <authorList>
            <person name="Varghese N."/>
            <person name="Submissions S."/>
        </authorList>
    </citation>
    <scope>NUCLEOTIDE SEQUENCE [LARGE SCALE GENOMIC DNA]</scope>
    <source>
        <strain evidence="2">ACAM 48</strain>
    </source>
</reference>
<gene>
    <name evidence="1" type="ORF">SAMN05878281_1393</name>
</gene>
<evidence type="ECO:0000313" key="2">
    <source>
        <dbReference type="Proteomes" id="UP000190235"/>
    </source>
</evidence>
<proteinExistence type="predicted"/>
<dbReference type="OrthoDB" id="333971at2"/>